<dbReference type="Gene3D" id="1.10.287.1350">
    <property type="match status" value="1"/>
</dbReference>
<accession>A0A840XSC7</accession>
<keyword evidence="7" id="KW-1185">Reference proteome</keyword>
<dbReference type="Gene3D" id="1.10.10.10">
    <property type="entry name" value="Winged helix-like DNA-binding domain superfamily/Winged helix DNA-binding domain"/>
    <property type="match status" value="1"/>
</dbReference>
<dbReference type="InterPro" id="IPR001077">
    <property type="entry name" value="COMT_C"/>
</dbReference>
<sequence>MSGADALGTVPAPSWLDRLRGLREALAARPGFRRWAARFPLTRPLARRHARALFDLCAGFVYTQVLLACVRLRVFAILAEAPLATMALAPRLGLSAEATERLMGAAASLRLVARRRDGAWMLGPLGAAMVGNDGIAAMVEHHAMLYADLADPVALLRRPRGGTALADYWAYAGAEAPGAVEAARVRDYTALMAASQPMVAEEVLAAYRFDRHRCILDVGGGSGAFLAAVARAAPRSALMLFDLPAVAEVARERLAAAGLGARSTIHGGDFTRDALPQGADLVTLVRILHDHDDAIAQGLLRRIREALPSGGRILVAEPMAGTPGAEPMGEAYFGFYLLAMGRGRPRRAEEIMRMLVAAGFVRPRRLRTATPLLTQLVIADAGQG</sequence>
<feature type="domain" description="O-methyltransferase dimerisation" evidence="5">
    <location>
        <begin position="55"/>
        <end position="126"/>
    </location>
</feature>
<dbReference type="InterPro" id="IPR012967">
    <property type="entry name" value="COMT_dimerisation"/>
</dbReference>
<dbReference type="Pfam" id="PF00891">
    <property type="entry name" value="Methyltransf_2"/>
    <property type="match status" value="1"/>
</dbReference>
<keyword evidence="3" id="KW-0949">S-adenosyl-L-methionine</keyword>
<dbReference type="Gene3D" id="3.40.50.150">
    <property type="entry name" value="Vaccinia Virus protein VP39"/>
    <property type="match status" value="1"/>
</dbReference>
<dbReference type="SUPFAM" id="SSF46785">
    <property type="entry name" value="Winged helix' DNA-binding domain"/>
    <property type="match status" value="1"/>
</dbReference>
<evidence type="ECO:0000256" key="1">
    <source>
        <dbReference type="ARBA" id="ARBA00022603"/>
    </source>
</evidence>
<organism evidence="6 7">
    <name type="scientific">Neoroseomonas alkaliterrae</name>
    <dbReference type="NCBI Taxonomy" id="1452450"/>
    <lineage>
        <taxon>Bacteria</taxon>
        <taxon>Pseudomonadati</taxon>
        <taxon>Pseudomonadota</taxon>
        <taxon>Alphaproteobacteria</taxon>
        <taxon>Acetobacterales</taxon>
        <taxon>Acetobacteraceae</taxon>
        <taxon>Neoroseomonas</taxon>
    </lineage>
</organism>
<dbReference type="EMBL" id="JACIJE010000005">
    <property type="protein sequence ID" value="MBB5689860.1"/>
    <property type="molecule type" value="Genomic_DNA"/>
</dbReference>
<name>A0A840XSC7_9PROT</name>
<dbReference type="GO" id="GO:0043803">
    <property type="term" value="F:hydroxyneurosporene-O-methyltransferase activity"/>
    <property type="evidence" value="ECO:0007669"/>
    <property type="project" value="UniProtKB-EC"/>
</dbReference>
<dbReference type="CDD" id="cd02440">
    <property type="entry name" value="AdoMet_MTases"/>
    <property type="match status" value="1"/>
</dbReference>
<dbReference type="GO" id="GO:0032259">
    <property type="term" value="P:methylation"/>
    <property type="evidence" value="ECO:0007669"/>
    <property type="project" value="UniProtKB-KW"/>
</dbReference>
<dbReference type="EC" id="2.1.1.210" evidence="6"/>
<keyword evidence="2 6" id="KW-0808">Transferase</keyword>
<reference evidence="6 7" key="1">
    <citation type="submission" date="2020-08" db="EMBL/GenBank/DDBJ databases">
        <title>Genomic Encyclopedia of Type Strains, Phase IV (KMG-IV): sequencing the most valuable type-strain genomes for metagenomic binning, comparative biology and taxonomic classification.</title>
        <authorList>
            <person name="Goeker M."/>
        </authorList>
    </citation>
    <scope>NUCLEOTIDE SEQUENCE [LARGE SCALE GENOMIC DNA]</scope>
    <source>
        <strain evidence="6 7">DSM 25895</strain>
    </source>
</reference>
<dbReference type="Proteomes" id="UP000562254">
    <property type="component" value="Unassembled WGS sequence"/>
</dbReference>
<dbReference type="AlphaFoldDB" id="A0A840XSC7"/>
<feature type="domain" description="O-methyltransferase C-terminal" evidence="4">
    <location>
        <begin position="184"/>
        <end position="360"/>
    </location>
</feature>
<dbReference type="PANTHER" id="PTHR43712:SF2">
    <property type="entry name" value="O-METHYLTRANSFERASE CICE"/>
    <property type="match status" value="1"/>
</dbReference>
<dbReference type="SUPFAM" id="SSF53335">
    <property type="entry name" value="S-adenosyl-L-methionine-dependent methyltransferases"/>
    <property type="match status" value="1"/>
</dbReference>
<dbReference type="Pfam" id="PF08100">
    <property type="entry name" value="Dimerisation"/>
    <property type="match status" value="1"/>
</dbReference>
<evidence type="ECO:0000313" key="7">
    <source>
        <dbReference type="Proteomes" id="UP000562254"/>
    </source>
</evidence>
<dbReference type="RefSeq" id="WP_184484093.1">
    <property type="nucleotide sequence ID" value="NZ_JAAEDJ010000011.1"/>
</dbReference>
<dbReference type="InterPro" id="IPR029063">
    <property type="entry name" value="SAM-dependent_MTases_sf"/>
</dbReference>
<evidence type="ECO:0000256" key="3">
    <source>
        <dbReference type="ARBA" id="ARBA00022691"/>
    </source>
</evidence>
<keyword evidence="1 6" id="KW-0489">Methyltransferase</keyword>
<dbReference type="PROSITE" id="PS51683">
    <property type="entry name" value="SAM_OMT_II"/>
    <property type="match status" value="1"/>
</dbReference>
<protein>
    <submittedName>
        <fullName evidence="6">Demethylspheroidene O-methyltransferase</fullName>
        <ecNumber evidence="6">2.1.1.210</ecNumber>
    </submittedName>
</protein>
<dbReference type="PANTHER" id="PTHR43712">
    <property type="entry name" value="PUTATIVE (AFU_ORTHOLOGUE AFUA_4G14580)-RELATED"/>
    <property type="match status" value="1"/>
</dbReference>
<evidence type="ECO:0000313" key="6">
    <source>
        <dbReference type="EMBL" id="MBB5689860.1"/>
    </source>
</evidence>
<dbReference type="InterPro" id="IPR016461">
    <property type="entry name" value="COMT-like"/>
</dbReference>
<comment type="caution">
    <text evidence="6">The sequence shown here is derived from an EMBL/GenBank/DDBJ whole genome shotgun (WGS) entry which is preliminary data.</text>
</comment>
<evidence type="ECO:0000259" key="5">
    <source>
        <dbReference type="Pfam" id="PF08100"/>
    </source>
</evidence>
<dbReference type="GO" id="GO:0046983">
    <property type="term" value="F:protein dimerization activity"/>
    <property type="evidence" value="ECO:0007669"/>
    <property type="project" value="InterPro"/>
</dbReference>
<evidence type="ECO:0000259" key="4">
    <source>
        <dbReference type="Pfam" id="PF00891"/>
    </source>
</evidence>
<proteinExistence type="predicted"/>
<evidence type="ECO:0000256" key="2">
    <source>
        <dbReference type="ARBA" id="ARBA00022679"/>
    </source>
</evidence>
<gene>
    <name evidence="6" type="ORF">FHS88_001986</name>
</gene>
<dbReference type="GO" id="GO:0008171">
    <property type="term" value="F:O-methyltransferase activity"/>
    <property type="evidence" value="ECO:0007669"/>
    <property type="project" value="InterPro"/>
</dbReference>
<dbReference type="InterPro" id="IPR036388">
    <property type="entry name" value="WH-like_DNA-bd_sf"/>
</dbReference>
<dbReference type="InterPro" id="IPR036390">
    <property type="entry name" value="WH_DNA-bd_sf"/>
</dbReference>